<feature type="transmembrane region" description="Helical" evidence="11">
    <location>
        <begin position="193"/>
        <end position="213"/>
    </location>
</feature>
<dbReference type="Gene3D" id="1.20.120.1770">
    <property type="match status" value="1"/>
</dbReference>
<keyword evidence="5 11" id="KW-0812">Transmembrane</keyword>
<dbReference type="Proteomes" id="UP000245942">
    <property type="component" value="Unassembled WGS sequence"/>
</dbReference>
<feature type="domain" description="Cytochrome b561" evidence="12">
    <location>
        <begin position="17"/>
        <end position="217"/>
    </location>
</feature>
<evidence type="ECO:0000256" key="10">
    <source>
        <dbReference type="ARBA" id="ARBA00023136"/>
    </source>
</evidence>
<dbReference type="PANTHER" id="PTHR15422">
    <property type="entry name" value="OS05G0565100 PROTEIN"/>
    <property type="match status" value="1"/>
</dbReference>
<evidence type="ECO:0000256" key="11">
    <source>
        <dbReference type="SAM" id="Phobius"/>
    </source>
</evidence>
<evidence type="ECO:0000256" key="9">
    <source>
        <dbReference type="ARBA" id="ARBA00023004"/>
    </source>
</evidence>
<dbReference type="InterPro" id="IPR006593">
    <property type="entry name" value="Cyt_b561/ferric_Rdtase_TM"/>
</dbReference>
<dbReference type="GO" id="GO:0046872">
    <property type="term" value="F:metal ion binding"/>
    <property type="evidence" value="ECO:0007669"/>
    <property type="project" value="UniProtKB-KW"/>
</dbReference>
<accession>A0A316TWM3</accession>
<feature type="non-terminal residue" evidence="13">
    <location>
        <position position="1"/>
    </location>
</feature>
<feature type="transmembrane region" description="Helical" evidence="11">
    <location>
        <begin position="163"/>
        <end position="181"/>
    </location>
</feature>
<evidence type="ECO:0000256" key="8">
    <source>
        <dbReference type="ARBA" id="ARBA00022989"/>
    </source>
</evidence>
<feature type="transmembrane region" description="Helical" evidence="11">
    <location>
        <begin position="119"/>
        <end position="143"/>
    </location>
</feature>
<comment type="cofactor">
    <cofactor evidence="1">
        <name>heme b</name>
        <dbReference type="ChEBI" id="CHEBI:60344"/>
    </cofactor>
</comment>
<gene>
    <name evidence="13" type="ORF">BCV69DRAFT_253718</name>
</gene>
<dbReference type="RefSeq" id="XP_025345046.1">
    <property type="nucleotide sequence ID" value="XM_025490533.1"/>
</dbReference>
<name>A0A316TWM3_9BASI</name>
<dbReference type="PROSITE" id="PS50939">
    <property type="entry name" value="CYTOCHROME_B561"/>
    <property type="match status" value="1"/>
</dbReference>
<dbReference type="InterPro" id="IPR045150">
    <property type="entry name" value="CYB561D1/2"/>
</dbReference>
<feature type="transmembrane region" description="Helical" evidence="11">
    <location>
        <begin position="12"/>
        <end position="34"/>
    </location>
</feature>
<evidence type="ECO:0000313" key="13">
    <source>
        <dbReference type="EMBL" id="PWN17886.1"/>
    </source>
</evidence>
<dbReference type="SMART" id="SM00665">
    <property type="entry name" value="B561"/>
    <property type="match status" value="1"/>
</dbReference>
<evidence type="ECO:0000259" key="12">
    <source>
        <dbReference type="PROSITE" id="PS50939"/>
    </source>
</evidence>
<dbReference type="Pfam" id="PF03188">
    <property type="entry name" value="Cytochrom_B561"/>
    <property type="match status" value="1"/>
</dbReference>
<evidence type="ECO:0000256" key="4">
    <source>
        <dbReference type="ARBA" id="ARBA00022617"/>
    </source>
</evidence>
<protein>
    <recommendedName>
        <fullName evidence="12">Cytochrome b561 domain-containing protein</fullName>
    </recommendedName>
</protein>
<keyword evidence="14" id="KW-1185">Reference proteome</keyword>
<keyword evidence="10 11" id="KW-0472">Membrane</keyword>
<evidence type="ECO:0000256" key="7">
    <source>
        <dbReference type="ARBA" id="ARBA00022982"/>
    </source>
</evidence>
<proteinExistence type="predicted"/>
<evidence type="ECO:0000256" key="2">
    <source>
        <dbReference type="ARBA" id="ARBA00004141"/>
    </source>
</evidence>
<dbReference type="EMBL" id="KZ819340">
    <property type="protein sequence ID" value="PWN17886.1"/>
    <property type="molecule type" value="Genomic_DNA"/>
</dbReference>
<evidence type="ECO:0000313" key="14">
    <source>
        <dbReference type="Proteomes" id="UP000245942"/>
    </source>
</evidence>
<evidence type="ECO:0000256" key="1">
    <source>
        <dbReference type="ARBA" id="ARBA00001970"/>
    </source>
</evidence>
<dbReference type="PANTHER" id="PTHR15422:SF45">
    <property type="entry name" value="CYTOCHROME B561 DOMAIN-CONTAINING PROTEIN"/>
    <property type="match status" value="1"/>
</dbReference>
<keyword evidence="3" id="KW-0813">Transport</keyword>
<dbReference type="GO" id="GO:0016020">
    <property type="term" value="C:membrane"/>
    <property type="evidence" value="ECO:0007669"/>
    <property type="project" value="UniProtKB-SubCell"/>
</dbReference>
<comment type="subcellular location">
    <subcellularLocation>
        <location evidence="2">Membrane</location>
        <topology evidence="2">Multi-pass membrane protein</topology>
    </subcellularLocation>
</comment>
<dbReference type="OrthoDB" id="432881at2759"/>
<feature type="transmembrane region" description="Helical" evidence="11">
    <location>
        <begin position="88"/>
        <end position="107"/>
    </location>
</feature>
<evidence type="ECO:0000256" key="6">
    <source>
        <dbReference type="ARBA" id="ARBA00022723"/>
    </source>
</evidence>
<feature type="transmembrane region" description="Helical" evidence="11">
    <location>
        <begin position="46"/>
        <end position="68"/>
    </location>
</feature>
<keyword evidence="7" id="KW-0249">Electron transport</keyword>
<evidence type="ECO:0000256" key="5">
    <source>
        <dbReference type="ARBA" id="ARBA00022692"/>
    </source>
</evidence>
<keyword evidence="9" id="KW-0408">Iron</keyword>
<dbReference type="GeneID" id="37012267"/>
<keyword evidence="6" id="KW-0479">Metal-binding</keyword>
<keyword evidence="4" id="KW-0349">Heme</keyword>
<keyword evidence="8 11" id="KW-1133">Transmembrane helix</keyword>
<evidence type="ECO:0000256" key="3">
    <source>
        <dbReference type="ARBA" id="ARBA00022448"/>
    </source>
</evidence>
<organism evidence="13 14">
    <name type="scientific">Pseudomicrostroma glucosiphilum</name>
    <dbReference type="NCBI Taxonomy" id="1684307"/>
    <lineage>
        <taxon>Eukaryota</taxon>
        <taxon>Fungi</taxon>
        <taxon>Dikarya</taxon>
        <taxon>Basidiomycota</taxon>
        <taxon>Ustilaginomycotina</taxon>
        <taxon>Exobasidiomycetes</taxon>
        <taxon>Microstromatales</taxon>
        <taxon>Microstromatales incertae sedis</taxon>
        <taxon>Pseudomicrostroma</taxon>
    </lineage>
</organism>
<dbReference type="AlphaFoldDB" id="A0A316TWM3"/>
<reference evidence="13 14" key="1">
    <citation type="journal article" date="2018" name="Mol. Biol. Evol.">
        <title>Broad Genomic Sampling Reveals a Smut Pathogenic Ancestry of the Fungal Clade Ustilaginomycotina.</title>
        <authorList>
            <person name="Kijpornyongpan T."/>
            <person name="Mondo S.J."/>
            <person name="Barry K."/>
            <person name="Sandor L."/>
            <person name="Lee J."/>
            <person name="Lipzen A."/>
            <person name="Pangilinan J."/>
            <person name="LaButti K."/>
            <person name="Hainaut M."/>
            <person name="Henrissat B."/>
            <person name="Grigoriev I.V."/>
            <person name="Spatafora J.W."/>
            <person name="Aime M.C."/>
        </authorList>
    </citation>
    <scope>NUCLEOTIDE SEQUENCE [LARGE SCALE GENOMIC DNA]</scope>
    <source>
        <strain evidence="13 14">MCA 4718</strain>
    </source>
</reference>
<sequence length="223" mass="24366">VDRPLSDSVPRLALSASPQLLGLGFFLLIWSLVISKMGWPLASLPLFGWHPLLQSLGLLLLIQSTSVLQPTTGSRPQEKGAAAKTHRWINTTAAIVFTVGASIMWYLHSPNGHFISWHGIFGTATVVWMWTQAVIGAASVWSLGQRLLGGEEKAKAIWKWHRLSGYLLLPFFLVTLFTGATQTSWSQQNASTTYRALITVVLIGVFAAGAARVQFSKLPKLMG</sequence>
<dbReference type="GO" id="GO:0140575">
    <property type="term" value="F:transmembrane monodehydroascorbate reductase activity"/>
    <property type="evidence" value="ECO:0007669"/>
    <property type="project" value="InterPro"/>
</dbReference>